<sequence length="1127" mass="123683">MAGFGDPNTSIAQPYTIAPPQPAAPSRRSLPNGPCNFRDATVGQCGCDQFWDKLSAELHDEIAAPGTSSERSTWCVCGHHACFHLKASRAPERRVPSIDIPRRPLHATCNGQGQLASGAQCDAHPAIRHADENRSPGDQAIRNERILSEPSFGARYLQQTSQAFGSGRIAQSQDTPSQISTTGLPGIPSVCLLSRDQRPATNNEARQGANQSRQTLAGLGLSMMHLESMGQINCQQQSPTSTVPDDFNVAQAPQRPCSAPGGSTRANSVHNEANVNSPSRGILEHVYEFNRQIHLDVPGDTIPNTYNPEYVQSVTEAATPSAGNTPDLNAADRAVQEGKDFIDQLARMTSNLQEQSNDEPDRPTYATVPTQLLLTNPPTAPQEQLQQMLQSAPPQGLQKLVSYLAPLHNLLNSIPNVAKTMQELGSRLDMLENGSFNYVQPEDLNQTLEMYEGRLIDVEQRTGEHDRLLQALDDHGSSTSFSRRRIGNVTASFGSNYSGESTTSSALILAAMDRQETEMEIENIKERLEVLEAAAPPTSLSPWEVEVVLLPWGPELRGIWFSPEESMHDAVNSTTQSSEEWTQARTSKSGKSLPFSEALGRDTDSSPYRPAHTPVKGPLLNPTGGGWSSQDISNWASGPTDDWLFPKACGSNNLVYKRLQSRGFVRNVTFRGASAKDIQDALSHAFCDVFDYLQYDDSDENPMIAEYPGLRAPYIPLRKVLKETRLRFLTPAEMSSSALWSAQFLAAGVMMRVSGGKKRLYVTVREAYTQQIDRNEFVIMEQSWPELRQLPRYQPDQDSKMDGNDEHCQTHVPEADAKEACWQFVEAYDAPPASVHSSFGSAQSLQLSMRPADRQWRRSITPNSILKKRQLRPISPVSENLRRPSYCRDRTVSTSVVETFPPGSSKRRYNSSPVKQSFAPQHVSRTPSLSMVRPKRRRVASSSSPQLNQDAVVDPQVPIWNATPRRSREPPSPFFSSQPPLQRSTSEVTSRPSQRSVAVAGKSTPFAYATPHSGPVLGGPAFDAYNNGGDTEPDDDDNDAYDGDDGEQSWHGVTDGDNDSVSDSARDAGAGAQEAGSFSGDDSGFDSDNSDAQSDEEAEAHAQRPQDEEEDEDEEDVFDSLLSVIED</sequence>
<evidence type="ECO:0000256" key="1">
    <source>
        <dbReference type="SAM" id="MobiDB-lite"/>
    </source>
</evidence>
<feature type="compositionally biased region" description="Polar residues" evidence="1">
    <location>
        <begin position="165"/>
        <end position="183"/>
    </location>
</feature>
<reference evidence="3" key="1">
    <citation type="journal article" date="2022" name="Microb. Genom.">
        <title>A global pangenome for the wheat fungal pathogen Pyrenophora tritici-repentis and prediction of effector protein structural homology.</title>
        <authorList>
            <person name="Moolhuijzen P.M."/>
            <person name="See P.T."/>
            <person name="Shi G."/>
            <person name="Powell H.R."/>
            <person name="Cockram J."/>
            <person name="Jorgensen L.N."/>
            <person name="Benslimane H."/>
            <person name="Strelkov S.E."/>
            <person name="Turner J."/>
            <person name="Liu Z."/>
            <person name="Moffat C.S."/>
        </authorList>
    </citation>
    <scope>NUCLEOTIDE SEQUENCE [LARGE SCALE GENOMIC DNA]</scope>
</reference>
<feature type="compositionally biased region" description="Acidic residues" evidence="1">
    <location>
        <begin position="1083"/>
        <end position="1098"/>
    </location>
</feature>
<dbReference type="EMBL" id="NRDI02000003">
    <property type="protein sequence ID" value="KAI1518148.1"/>
    <property type="molecule type" value="Genomic_DNA"/>
</dbReference>
<feature type="compositionally biased region" description="Polar residues" evidence="1">
    <location>
        <begin position="910"/>
        <end position="929"/>
    </location>
</feature>
<evidence type="ECO:0000313" key="3">
    <source>
        <dbReference type="Proteomes" id="UP000249757"/>
    </source>
</evidence>
<evidence type="ECO:0000313" key="2">
    <source>
        <dbReference type="EMBL" id="KAI1518148.1"/>
    </source>
</evidence>
<protein>
    <submittedName>
        <fullName evidence="2">Uncharacterized protein</fullName>
    </submittedName>
</protein>
<dbReference type="OrthoDB" id="5427134at2759"/>
<accession>A0A922NJY3</accession>
<proteinExistence type="predicted"/>
<feature type="compositionally biased region" description="Polar residues" evidence="1">
    <location>
        <begin position="985"/>
        <end position="996"/>
    </location>
</feature>
<name>A0A922NJY3_9PLEO</name>
<comment type="caution">
    <text evidence="2">The sequence shown here is derived from an EMBL/GenBank/DDBJ whole genome shotgun (WGS) entry which is preliminary data.</text>
</comment>
<feature type="compositionally biased region" description="Polar residues" evidence="1">
    <location>
        <begin position="571"/>
        <end position="590"/>
    </location>
</feature>
<feature type="region of interest" description="Disordered" evidence="1">
    <location>
        <begin position="165"/>
        <end position="186"/>
    </location>
</feature>
<dbReference type="OMA" id="CNHHACY"/>
<feature type="compositionally biased region" description="Acidic residues" evidence="1">
    <location>
        <begin position="1107"/>
        <end position="1118"/>
    </location>
</feature>
<gene>
    <name evidence="2" type="ORF">Ptr86124_003449</name>
</gene>
<dbReference type="AlphaFoldDB" id="A0A922NJY3"/>
<feature type="compositionally biased region" description="Polar residues" evidence="1">
    <location>
        <begin position="940"/>
        <end position="949"/>
    </location>
</feature>
<keyword evidence="3" id="KW-1185">Reference proteome</keyword>
<dbReference type="Proteomes" id="UP000249757">
    <property type="component" value="Unassembled WGS sequence"/>
</dbReference>
<feature type="region of interest" description="Disordered" evidence="1">
    <location>
        <begin position="897"/>
        <end position="1127"/>
    </location>
</feature>
<feature type="region of interest" description="Disordered" evidence="1">
    <location>
        <begin position="1"/>
        <end position="32"/>
    </location>
</feature>
<feature type="compositionally biased region" description="Acidic residues" evidence="1">
    <location>
        <begin position="1031"/>
        <end position="1047"/>
    </location>
</feature>
<feature type="compositionally biased region" description="Polar residues" evidence="1">
    <location>
        <begin position="264"/>
        <end position="276"/>
    </location>
</feature>
<organism evidence="2 3">
    <name type="scientific">Pyrenophora tritici-repentis</name>
    <dbReference type="NCBI Taxonomy" id="45151"/>
    <lineage>
        <taxon>Eukaryota</taxon>
        <taxon>Fungi</taxon>
        <taxon>Dikarya</taxon>
        <taxon>Ascomycota</taxon>
        <taxon>Pezizomycotina</taxon>
        <taxon>Dothideomycetes</taxon>
        <taxon>Pleosporomycetidae</taxon>
        <taxon>Pleosporales</taxon>
        <taxon>Pleosporineae</taxon>
        <taxon>Pleosporaceae</taxon>
        <taxon>Pyrenophora</taxon>
    </lineage>
</organism>
<feature type="region of interest" description="Disordered" evidence="1">
    <location>
        <begin position="254"/>
        <end position="276"/>
    </location>
</feature>
<feature type="region of interest" description="Disordered" evidence="1">
    <location>
        <begin position="570"/>
        <end position="609"/>
    </location>
</feature>
<feature type="region of interest" description="Disordered" evidence="1">
    <location>
        <begin position="867"/>
        <end position="886"/>
    </location>
</feature>
<feature type="compositionally biased region" description="Low complexity" evidence="1">
    <location>
        <begin position="974"/>
        <end position="984"/>
    </location>
</feature>